<keyword evidence="2" id="KW-0472">Membrane</keyword>
<dbReference type="Proteomes" id="UP000266841">
    <property type="component" value="Unassembled WGS sequence"/>
</dbReference>
<keyword evidence="2" id="KW-1133">Transmembrane helix</keyword>
<sequence>MMSKLLSLALFLCALAGSTAFTVDTSRRRLSLNLNVPTAATASPRRRPTTELNQEDKKRSGGFDKGVSNKLLEETVAPWRGLRLFLYGAAASGAFVSGMFTGSGVIAAMGGVRDDVDLNAEYVNLAINFGAVLLFAVLAKLDLDKGAELSASIEEKVERKKKIKNMTKSMRERERQLRDLSLNVRVTEDGELREAPVGVMQDKAKQHIILVAGPGRAIRDALRGAQLNKVNFAMTNILVVPYETGVDEVVKASKPDGGGFGDSRPSYETQAYVAEPVGEGWGEFIQAEMDTAAEQAGGTVLEQGVALVIANNGKVLRRGVGKVPWRQMVDELEEAVTGEKKESAVPFLASFIEE</sequence>
<dbReference type="OMA" id="KVPWRQM"/>
<feature type="signal peptide" evidence="3">
    <location>
        <begin position="1"/>
        <end position="20"/>
    </location>
</feature>
<keyword evidence="5" id="KW-1185">Reference proteome</keyword>
<dbReference type="EMBL" id="AGNL01002865">
    <property type="protein sequence ID" value="EJK75565.1"/>
    <property type="molecule type" value="Genomic_DNA"/>
</dbReference>
<keyword evidence="3" id="KW-0732">Signal</keyword>
<proteinExistence type="predicted"/>
<dbReference type="InterPro" id="IPR021883">
    <property type="entry name" value="LPA1-like"/>
</dbReference>
<dbReference type="AlphaFoldDB" id="K0TDP5"/>
<accession>K0TDP5</accession>
<reference evidence="4 5" key="1">
    <citation type="journal article" date="2012" name="Genome Biol.">
        <title>Genome and low-iron response of an oceanic diatom adapted to chronic iron limitation.</title>
        <authorList>
            <person name="Lommer M."/>
            <person name="Specht M."/>
            <person name="Roy A.S."/>
            <person name="Kraemer L."/>
            <person name="Andreson R."/>
            <person name="Gutowska M.A."/>
            <person name="Wolf J."/>
            <person name="Bergner S.V."/>
            <person name="Schilhabel M.B."/>
            <person name="Klostermeier U.C."/>
            <person name="Beiko R.G."/>
            <person name="Rosenstiel P."/>
            <person name="Hippler M."/>
            <person name="Laroche J."/>
        </authorList>
    </citation>
    <scope>NUCLEOTIDE SEQUENCE [LARGE SCALE GENOMIC DNA]</scope>
    <source>
        <strain evidence="4 5">CCMP1005</strain>
    </source>
</reference>
<dbReference type="PANTHER" id="PTHR35498:SF1">
    <property type="entry name" value="LOW PSII ACCUMULATION-LIKE PROTEIN"/>
    <property type="match status" value="1"/>
</dbReference>
<dbReference type="OrthoDB" id="5130at2759"/>
<evidence type="ECO:0000313" key="4">
    <source>
        <dbReference type="EMBL" id="EJK75565.1"/>
    </source>
</evidence>
<protein>
    <submittedName>
        <fullName evidence="4">Uncharacterized protein</fullName>
    </submittedName>
</protein>
<evidence type="ECO:0000256" key="1">
    <source>
        <dbReference type="SAM" id="MobiDB-lite"/>
    </source>
</evidence>
<feature type="transmembrane region" description="Helical" evidence="2">
    <location>
        <begin position="84"/>
        <end position="110"/>
    </location>
</feature>
<dbReference type="PANTHER" id="PTHR35498">
    <property type="entry name" value="PROTEIN LOW PSII ACCUMULATION 1, CHLOROPLASTIC"/>
    <property type="match status" value="1"/>
</dbReference>
<comment type="caution">
    <text evidence="4">The sequence shown here is derived from an EMBL/GenBank/DDBJ whole genome shotgun (WGS) entry which is preliminary data.</text>
</comment>
<feature type="region of interest" description="Disordered" evidence="1">
    <location>
        <begin position="39"/>
        <end position="63"/>
    </location>
</feature>
<evidence type="ECO:0000256" key="3">
    <source>
        <dbReference type="SAM" id="SignalP"/>
    </source>
</evidence>
<evidence type="ECO:0000313" key="5">
    <source>
        <dbReference type="Proteomes" id="UP000266841"/>
    </source>
</evidence>
<name>K0TDP5_THAOC</name>
<gene>
    <name evidence="4" type="ORF">THAOC_02707</name>
</gene>
<organism evidence="4 5">
    <name type="scientific">Thalassiosira oceanica</name>
    <name type="common">Marine diatom</name>
    <dbReference type="NCBI Taxonomy" id="159749"/>
    <lineage>
        <taxon>Eukaryota</taxon>
        <taxon>Sar</taxon>
        <taxon>Stramenopiles</taxon>
        <taxon>Ochrophyta</taxon>
        <taxon>Bacillariophyta</taxon>
        <taxon>Coscinodiscophyceae</taxon>
        <taxon>Thalassiosirophycidae</taxon>
        <taxon>Thalassiosirales</taxon>
        <taxon>Thalassiosiraceae</taxon>
        <taxon>Thalassiosira</taxon>
    </lineage>
</organism>
<dbReference type="Pfam" id="PF11998">
    <property type="entry name" value="DUF3493"/>
    <property type="match status" value="1"/>
</dbReference>
<feature type="chain" id="PRO_5003840945" evidence="3">
    <location>
        <begin position="21"/>
        <end position="354"/>
    </location>
</feature>
<evidence type="ECO:0000256" key="2">
    <source>
        <dbReference type="SAM" id="Phobius"/>
    </source>
</evidence>
<feature type="transmembrane region" description="Helical" evidence="2">
    <location>
        <begin position="122"/>
        <end position="141"/>
    </location>
</feature>
<keyword evidence="2" id="KW-0812">Transmembrane</keyword>
<dbReference type="eggNOG" id="ENOG502S5R7">
    <property type="taxonomic scope" value="Eukaryota"/>
</dbReference>